<accession>A0A494XH53</accession>
<dbReference type="PANTHER" id="PTHR34821">
    <property type="entry name" value="INNER MEMBRANE PROTEIN YDCZ"/>
    <property type="match status" value="1"/>
</dbReference>
<feature type="transmembrane region" description="Helical" evidence="1">
    <location>
        <begin position="125"/>
        <end position="144"/>
    </location>
</feature>
<organism evidence="2 3">
    <name type="scientific">Cohnella endophytica</name>
    <dbReference type="NCBI Taxonomy" id="2419778"/>
    <lineage>
        <taxon>Bacteria</taxon>
        <taxon>Bacillati</taxon>
        <taxon>Bacillota</taxon>
        <taxon>Bacilli</taxon>
        <taxon>Bacillales</taxon>
        <taxon>Paenibacillaceae</taxon>
        <taxon>Cohnella</taxon>
    </lineage>
</organism>
<proteinExistence type="predicted"/>
<dbReference type="EMBL" id="RBZM01000008">
    <property type="protein sequence ID" value="RKP49980.1"/>
    <property type="molecule type" value="Genomic_DNA"/>
</dbReference>
<name>A0A494XH53_9BACL</name>
<dbReference type="InterPro" id="IPR006750">
    <property type="entry name" value="YdcZ"/>
</dbReference>
<evidence type="ECO:0000313" key="3">
    <source>
        <dbReference type="Proteomes" id="UP000282076"/>
    </source>
</evidence>
<keyword evidence="1" id="KW-1133">Transmembrane helix</keyword>
<feature type="transmembrane region" description="Helical" evidence="1">
    <location>
        <begin position="92"/>
        <end position="113"/>
    </location>
</feature>
<evidence type="ECO:0000256" key="1">
    <source>
        <dbReference type="SAM" id="Phobius"/>
    </source>
</evidence>
<protein>
    <submittedName>
        <fullName evidence="2">DMT family transporter</fullName>
    </submittedName>
</protein>
<gene>
    <name evidence="2" type="ORF">D7Z26_19375</name>
</gene>
<evidence type="ECO:0000313" key="2">
    <source>
        <dbReference type="EMBL" id="RKP49980.1"/>
    </source>
</evidence>
<dbReference type="Proteomes" id="UP000282076">
    <property type="component" value="Unassembled WGS sequence"/>
</dbReference>
<dbReference type="OrthoDB" id="7864805at2"/>
<dbReference type="RefSeq" id="WP_120978664.1">
    <property type="nucleotide sequence ID" value="NZ_RBZM01000008.1"/>
</dbReference>
<sequence>MKSYGFNLLLALSAGMLGVIQGMINAHVGKGLGQYGMIIGVSAVQVIVASLAVWRFKSVIFQPGLWPWIIVAGILGVAIMFGVSYATGSVGALSVFILMIAGQIIASAVIDHFGLMGLPRNPFTLSKLGSILIIMTGVWCLMKSSG</sequence>
<dbReference type="PANTHER" id="PTHR34821:SF2">
    <property type="entry name" value="INNER MEMBRANE PROTEIN YDCZ"/>
    <property type="match status" value="1"/>
</dbReference>
<dbReference type="Pfam" id="PF04657">
    <property type="entry name" value="DMT_YdcZ"/>
    <property type="match status" value="1"/>
</dbReference>
<reference evidence="2 3" key="1">
    <citation type="submission" date="2018-10" db="EMBL/GenBank/DDBJ databases">
        <title>Cohnella sp. M2MS4P-1, whole genome shotgun sequence.</title>
        <authorList>
            <person name="Tuo L."/>
        </authorList>
    </citation>
    <scope>NUCLEOTIDE SEQUENCE [LARGE SCALE GENOMIC DNA]</scope>
    <source>
        <strain evidence="2 3">M2MS4P-1</strain>
    </source>
</reference>
<dbReference type="AlphaFoldDB" id="A0A494XH53"/>
<comment type="caution">
    <text evidence="2">The sequence shown here is derived from an EMBL/GenBank/DDBJ whole genome shotgun (WGS) entry which is preliminary data.</text>
</comment>
<dbReference type="GO" id="GO:0005886">
    <property type="term" value="C:plasma membrane"/>
    <property type="evidence" value="ECO:0007669"/>
    <property type="project" value="TreeGrafter"/>
</dbReference>
<feature type="transmembrane region" description="Helical" evidence="1">
    <location>
        <begin position="32"/>
        <end position="53"/>
    </location>
</feature>
<keyword evidence="1" id="KW-0472">Membrane</keyword>
<keyword evidence="1" id="KW-0812">Transmembrane</keyword>
<keyword evidence="3" id="KW-1185">Reference proteome</keyword>
<feature type="transmembrane region" description="Helical" evidence="1">
    <location>
        <begin position="65"/>
        <end position="86"/>
    </location>
</feature>